<dbReference type="AlphaFoldDB" id="A0AAG5DUR2"/>
<sequence>MIFIAQGHRSRSRWDVSSNPASDRAPAGAASDTRPCAWRPSAASRPRSACPCSTRLPARRRVGAACGCS</sequence>
<name>A0AAG5DUR2_ANOAO</name>
<feature type="region of interest" description="Disordered" evidence="1">
    <location>
        <begin position="1"/>
        <end position="51"/>
    </location>
</feature>
<dbReference type="EnsemblMetazoa" id="ENSAATROPT016667">
    <property type="protein sequence ID" value="ENSAATROPP014655"/>
    <property type="gene ID" value="ENSAATROPG013645"/>
</dbReference>
<organism evidence="2 3">
    <name type="scientific">Anopheles atroparvus</name>
    <name type="common">European mosquito</name>
    <dbReference type="NCBI Taxonomy" id="41427"/>
    <lineage>
        <taxon>Eukaryota</taxon>
        <taxon>Metazoa</taxon>
        <taxon>Ecdysozoa</taxon>
        <taxon>Arthropoda</taxon>
        <taxon>Hexapoda</taxon>
        <taxon>Insecta</taxon>
        <taxon>Pterygota</taxon>
        <taxon>Neoptera</taxon>
        <taxon>Endopterygota</taxon>
        <taxon>Diptera</taxon>
        <taxon>Nematocera</taxon>
        <taxon>Culicoidea</taxon>
        <taxon>Culicidae</taxon>
        <taxon>Anophelinae</taxon>
        <taxon>Anopheles</taxon>
    </lineage>
</organism>
<evidence type="ECO:0000313" key="3">
    <source>
        <dbReference type="Proteomes" id="UP000075880"/>
    </source>
</evidence>
<proteinExistence type="predicted"/>
<dbReference type="Proteomes" id="UP000075880">
    <property type="component" value="Unassembled WGS sequence"/>
</dbReference>
<evidence type="ECO:0000313" key="2">
    <source>
        <dbReference type="EnsemblMetazoa" id="ENSAATROPP014655"/>
    </source>
</evidence>
<evidence type="ECO:0000256" key="1">
    <source>
        <dbReference type="SAM" id="MobiDB-lite"/>
    </source>
</evidence>
<reference evidence="2" key="1">
    <citation type="submission" date="2024-04" db="UniProtKB">
        <authorList>
            <consortium name="EnsemblMetazoa"/>
        </authorList>
    </citation>
    <scope>IDENTIFICATION</scope>
    <source>
        <strain evidence="2">EBRO</strain>
    </source>
</reference>
<accession>A0AAG5DUR2</accession>
<protein>
    <submittedName>
        <fullName evidence="2">Uncharacterized protein</fullName>
    </submittedName>
</protein>
<keyword evidence="3" id="KW-1185">Reference proteome</keyword>